<dbReference type="EMBL" id="JAEPBG010000014">
    <property type="protein sequence ID" value="MBK4737701.1"/>
    <property type="molecule type" value="Genomic_DNA"/>
</dbReference>
<gene>
    <name evidence="1" type="ORF">JJB74_24025</name>
</gene>
<dbReference type="Proteomes" id="UP000622890">
    <property type="component" value="Unassembled WGS sequence"/>
</dbReference>
<name>A0A934SVQ5_9BURK</name>
<evidence type="ECO:0000313" key="2">
    <source>
        <dbReference type="Proteomes" id="UP000622890"/>
    </source>
</evidence>
<dbReference type="RefSeq" id="WP_200596222.1">
    <property type="nucleotide sequence ID" value="NZ_JAEPBG010000014.1"/>
</dbReference>
<accession>A0A934SVQ5</accession>
<dbReference type="AlphaFoldDB" id="A0A934SVQ5"/>
<keyword evidence="2" id="KW-1185">Reference proteome</keyword>
<sequence>MIEPVTRAYAKLTDAERARDALLTAGFGNDEVELISTIDEAGAVKGNFTVGNGDERPGGLIGAIDHAGGGDNHNYGSNYTGVNWGGALVLIVKTDDAQRRAQAEEVLERASTPLV</sequence>
<proteinExistence type="predicted"/>
<reference evidence="1" key="1">
    <citation type="submission" date="2021-01" db="EMBL/GenBank/DDBJ databases">
        <title>Genome sequence of strain Noviherbaspirillum sp. DKR-6.</title>
        <authorList>
            <person name="Chaudhary D.K."/>
        </authorList>
    </citation>
    <scope>NUCLEOTIDE SEQUENCE</scope>
    <source>
        <strain evidence="1">DKR-6</strain>
    </source>
</reference>
<organism evidence="1 2">
    <name type="scientific">Noviherbaspirillum pedocola</name>
    <dbReference type="NCBI Taxonomy" id="2801341"/>
    <lineage>
        <taxon>Bacteria</taxon>
        <taxon>Pseudomonadati</taxon>
        <taxon>Pseudomonadota</taxon>
        <taxon>Betaproteobacteria</taxon>
        <taxon>Burkholderiales</taxon>
        <taxon>Oxalobacteraceae</taxon>
        <taxon>Noviherbaspirillum</taxon>
    </lineage>
</organism>
<comment type="caution">
    <text evidence="1">The sequence shown here is derived from an EMBL/GenBank/DDBJ whole genome shotgun (WGS) entry which is preliminary data.</text>
</comment>
<evidence type="ECO:0000313" key="1">
    <source>
        <dbReference type="EMBL" id="MBK4737701.1"/>
    </source>
</evidence>
<protein>
    <submittedName>
        <fullName evidence="1">Uncharacterized protein</fullName>
    </submittedName>
</protein>